<dbReference type="Pfam" id="PF03496">
    <property type="entry name" value="ADPrib_exo_Tox"/>
    <property type="match status" value="1"/>
</dbReference>
<evidence type="ECO:0000313" key="2">
    <source>
        <dbReference type="EMBL" id="CAF4476289.1"/>
    </source>
</evidence>
<gene>
    <name evidence="2" type="ORF">HFQ381_LOCUS25860</name>
</gene>
<dbReference type="Proteomes" id="UP000663851">
    <property type="component" value="Unassembled WGS sequence"/>
</dbReference>
<evidence type="ECO:0000313" key="3">
    <source>
        <dbReference type="Proteomes" id="UP000663851"/>
    </source>
</evidence>
<comment type="caution">
    <text evidence="2">The sequence shown here is derived from an EMBL/GenBank/DDBJ whole genome shotgun (WGS) entry which is preliminary data.</text>
</comment>
<feature type="domain" description="ADP ribosyltransferase" evidence="1">
    <location>
        <begin position="206"/>
        <end position="359"/>
    </location>
</feature>
<dbReference type="Gene3D" id="3.90.176.10">
    <property type="entry name" value="Toxin ADP-ribosyltransferase, Chain A, domain 1"/>
    <property type="match status" value="1"/>
</dbReference>
<protein>
    <recommendedName>
        <fullName evidence="1">ADP ribosyltransferase domain-containing protein</fullName>
    </recommendedName>
</protein>
<sequence length="388" mass="45139">MLRLSSSIFWLKLRKFRSLYPTFTIDKDVKRQLYWLAANGHVYEVFNNDICNESHDENNLIYKATTKNHEREVEFRSDQFWAFLLVKSKPMCIEMYKIISYVYSIPCSNAFVEGGFNQRKSAWTASRNLTISSSSMNSNETQMARKDERVVSSLFARSLENNSTRDLTEEKITFIWLQILTNVLIYMPKLEEDAQNEMIVLCRQENKNDQAQLKLIEEFFNEYKLSEAIRCDVYRQINDLFTPIIDKLRSFRVYRGQNMSISELETLRGNVGGVISTNSFVSTSREENYALCFIQGAVPEPGFAIVLFEMAIDTRIAKIADTPFANIQDHSYIPDEEEILLSMGTIFRIDSIEREQLDASNIWRIKTTMCTINDDPQVNTFIKILCRG</sequence>
<reference evidence="2" key="1">
    <citation type="submission" date="2021-02" db="EMBL/GenBank/DDBJ databases">
        <authorList>
            <person name="Nowell W R."/>
        </authorList>
    </citation>
    <scope>NUCLEOTIDE SEQUENCE</scope>
</reference>
<dbReference type="EMBL" id="CAJOBO010002979">
    <property type="protein sequence ID" value="CAF4476289.1"/>
    <property type="molecule type" value="Genomic_DNA"/>
</dbReference>
<evidence type="ECO:0000259" key="1">
    <source>
        <dbReference type="Pfam" id="PF03496"/>
    </source>
</evidence>
<dbReference type="AlphaFoldDB" id="A0A820U2J0"/>
<dbReference type="SUPFAM" id="SSF56399">
    <property type="entry name" value="ADP-ribosylation"/>
    <property type="match status" value="1"/>
</dbReference>
<proteinExistence type="predicted"/>
<name>A0A820U2J0_9BILA</name>
<dbReference type="GO" id="GO:0005576">
    <property type="term" value="C:extracellular region"/>
    <property type="evidence" value="ECO:0007669"/>
    <property type="project" value="InterPro"/>
</dbReference>
<accession>A0A820U2J0</accession>
<organism evidence="2 3">
    <name type="scientific">Rotaria socialis</name>
    <dbReference type="NCBI Taxonomy" id="392032"/>
    <lineage>
        <taxon>Eukaryota</taxon>
        <taxon>Metazoa</taxon>
        <taxon>Spiralia</taxon>
        <taxon>Gnathifera</taxon>
        <taxon>Rotifera</taxon>
        <taxon>Eurotatoria</taxon>
        <taxon>Bdelloidea</taxon>
        <taxon>Philodinida</taxon>
        <taxon>Philodinidae</taxon>
        <taxon>Rotaria</taxon>
    </lineage>
</organism>
<dbReference type="InterPro" id="IPR003540">
    <property type="entry name" value="ADP-ribosyltransferase"/>
</dbReference>